<dbReference type="Proteomes" id="UP000198723">
    <property type="component" value="Unassembled WGS sequence"/>
</dbReference>
<protein>
    <submittedName>
        <fullName evidence="1">Uncharacterized protein</fullName>
    </submittedName>
</protein>
<reference evidence="1 2" key="1">
    <citation type="submission" date="2016-08" db="EMBL/GenBank/DDBJ databases">
        <authorList>
            <person name="Seilhamer J.J."/>
        </authorList>
    </citation>
    <scope>NUCLEOTIDE SEQUENCE [LARGE SCALE GENOMIC DNA]</scope>
    <source>
        <strain evidence="1 2">HBR26</strain>
    </source>
</reference>
<gene>
    <name evidence="1" type="ORF">GA0061105_12618</name>
</gene>
<dbReference type="AlphaFoldDB" id="A0A1C3YBJ1"/>
<sequence>MLCEISPQPARSKPVRVVVMVSVGALRLAADRWAEEQGGRPFADYVKEAFADLNAELAEA</sequence>
<organism evidence="1 2">
    <name type="scientific">Rhizobium aethiopicum</name>
    <dbReference type="NCBI Taxonomy" id="1138170"/>
    <lineage>
        <taxon>Bacteria</taxon>
        <taxon>Pseudomonadati</taxon>
        <taxon>Pseudomonadota</taxon>
        <taxon>Alphaproteobacteria</taxon>
        <taxon>Hyphomicrobiales</taxon>
        <taxon>Rhizobiaceae</taxon>
        <taxon>Rhizobium/Agrobacterium group</taxon>
        <taxon>Rhizobium</taxon>
    </lineage>
</organism>
<dbReference type="Gene3D" id="1.10.357.10">
    <property type="entry name" value="Tetracycline Repressor, domain 2"/>
    <property type="match status" value="1"/>
</dbReference>
<dbReference type="STRING" id="1138170.GA0061105_12618"/>
<dbReference type="EMBL" id="FMAJ01000026">
    <property type="protein sequence ID" value="SCB61887.1"/>
    <property type="molecule type" value="Genomic_DNA"/>
</dbReference>
<evidence type="ECO:0000313" key="2">
    <source>
        <dbReference type="Proteomes" id="UP000198723"/>
    </source>
</evidence>
<accession>A0A1C3YBJ1</accession>
<evidence type="ECO:0000313" key="1">
    <source>
        <dbReference type="EMBL" id="SCB61887.1"/>
    </source>
</evidence>
<dbReference type="RefSeq" id="WP_141130247.1">
    <property type="nucleotide sequence ID" value="NZ_FMAJ01000026.1"/>
</dbReference>
<name>A0A1C3YBJ1_9HYPH</name>
<proteinExistence type="predicted"/>